<accession>A0A5E4SYV2</accession>
<gene>
    <name evidence="10" type="ORF">PTE30175_01052</name>
</gene>
<comment type="function">
    <text evidence="8">Responsible for the transport of dicarboxylates such as succinate, fumarate, and malate from the periplasm across the membrane.</text>
</comment>
<keyword evidence="4 9" id="KW-0812">Transmembrane</keyword>
<feature type="transmembrane region" description="Helical" evidence="9">
    <location>
        <begin position="98"/>
        <end position="120"/>
    </location>
</feature>
<feature type="transmembrane region" description="Helical" evidence="9">
    <location>
        <begin position="215"/>
        <end position="237"/>
    </location>
</feature>
<keyword evidence="3" id="KW-1003">Cell membrane</keyword>
<evidence type="ECO:0000256" key="2">
    <source>
        <dbReference type="ARBA" id="ARBA00022448"/>
    </source>
</evidence>
<dbReference type="PANTHER" id="PTHR42865:SF7">
    <property type="entry name" value="PROTON_GLUTAMATE-ASPARTATE SYMPORTER"/>
    <property type="match status" value="1"/>
</dbReference>
<feature type="transmembrane region" description="Helical" evidence="9">
    <location>
        <begin position="370"/>
        <end position="396"/>
    </location>
</feature>
<keyword evidence="2" id="KW-0813">Transport</keyword>
<evidence type="ECO:0000256" key="1">
    <source>
        <dbReference type="ARBA" id="ARBA00004651"/>
    </source>
</evidence>
<dbReference type="Gene3D" id="1.10.3860.10">
    <property type="entry name" value="Sodium:dicarboxylate symporter"/>
    <property type="match status" value="1"/>
</dbReference>
<dbReference type="GO" id="GO:0006835">
    <property type="term" value="P:dicarboxylic acid transport"/>
    <property type="evidence" value="ECO:0007669"/>
    <property type="project" value="TreeGrafter"/>
</dbReference>
<feature type="transmembrane region" description="Helical" evidence="9">
    <location>
        <begin position="243"/>
        <end position="264"/>
    </location>
</feature>
<evidence type="ECO:0000313" key="11">
    <source>
        <dbReference type="Proteomes" id="UP000414233"/>
    </source>
</evidence>
<dbReference type="Pfam" id="PF00375">
    <property type="entry name" value="SDF"/>
    <property type="match status" value="1"/>
</dbReference>
<dbReference type="GO" id="GO:0005886">
    <property type="term" value="C:plasma membrane"/>
    <property type="evidence" value="ECO:0007669"/>
    <property type="project" value="UniProtKB-SubCell"/>
</dbReference>
<evidence type="ECO:0000313" key="10">
    <source>
        <dbReference type="EMBL" id="VVD80827.1"/>
    </source>
</evidence>
<feature type="transmembrane region" description="Helical" evidence="9">
    <location>
        <begin position="331"/>
        <end position="350"/>
    </location>
</feature>
<keyword evidence="5" id="KW-0769">Symport</keyword>
<dbReference type="GO" id="GO:0015293">
    <property type="term" value="F:symporter activity"/>
    <property type="evidence" value="ECO:0007669"/>
    <property type="project" value="UniProtKB-KW"/>
</dbReference>
<dbReference type="Proteomes" id="UP000414233">
    <property type="component" value="Unassembled WGS sequence"/>
</dbReference>
<keyword evidence="11" id="KW-1185">Reference proteome</keyword>
<dbReference type="InterPro" id="IPR001991">
    <property type="entry name" value="Na-dicarboxylate_symporter"/>
</dbReference>
<evidence type="ECO:0000256" key="7">
    <source>
        <dbReference type="ARBA" id="ARBA00023136"/>
    </source>
</evidence>
<evidence type="ECO:0000256" key="6">
    <source>
        <dbReference type="ARBA" id="ARBA00022989"/>
    </source>
</evidence>
<dbReference type="RefSeq" id="WP_150695984.1">
    <property type="nucleotide sequence ID" value="NZ_CABPRZ010000003.1"/>
</dbReference>
<evidence type="ECO:0000256" key="5">
    <source>
        <dbReference type="ARBA" id="ARBA00022847"/>
    </source>
</evidence>
<dbReference type="OrthoDB" id="9766690at2"/>
<evidence type="ECO:0000256" key="9">
    <source>
        <dbReference type="SAM" id="Phobius"/>
    </source>
</evidence>
<dbReference type="InterPro" id="IPR036458">
    <property type="entry name" value="Na:dicarbo_symporter_sf"/>
</dbReference>
<reference evidence="10 11" key="1">
    <citation type="submission" date="2019-08" db="EMBL/GenBank/DDBJ databases">
        <authorList>
            <person name="Peeters C."/>
        </authorList>
    </citation>
    <scope>NUCLEOTIDE SEQUENCE [LARGE SCALE GENOMIC DNA]</scope>
    <source>
        <strain evidence="10 11">LMG 30175</strain>
    </source>
</reference>
<evidence type="ECO:0000256" key="4">
    <source>
        <dbReference type="ARBA" id="ARBA00022692"/>
    </source>
</evidence>
<feature type="transmembrane region" description="Helical" evidence="9">
    <location>
        <begin position="61"/>
        <end position="86"/>
    </location>
</feature>
<sequence length="459" mass="48649">MRAVVNQHLDAAPKRPAVRIGLAFQIALGLATGILIGFLLNHFPAARADIVANYLQPAGDLFIKLIKMIVVPIVFTSMVVGIAGVGDGKTLGRIGFKTLIYFEVVTTIAIMIGLAFGNLLQPGAGTDISQLGRVDISTFQNASQSVSTHHGFMQLVLGIVPDNIFASMARGDLLPVIVFSVLFGLGLQTVSPELRQPVLATLRGVSDAMFKVTNMVMRYAPVGVAALIAVTVANFGFSSLLPLLKLVAVTYSAILIFAVGVLGITAKLFGFNIFTLSRIIKDELVIAFSTCSSATVLPQLMRKMEDYGAPKAITTFVVPTGYTFNLDGASIYLGVGTLFVAQLYGIQLGLQEQVVLTLTMVVTSKGAAGVPGFMFVILLATLASAGLPLEGLAFIAGIDRIMDMGRTALNVIGNALAPLVIAKWEGQYDAAKGRAYLASLNAKEDPLNTREEMALVHTE</sequence>
<protein>
    <submittedName>
        <fullName evidence="10">C4-dicarboxylate transporter</fullName>
    </submittedName>
</protein>
<keyword evidence="7 9" id="KW-0472">Membrane</keyword>
<feature type="transmembrane region" description="Helical" evidence="9">
    <location>
        <begin position="20"/>
        <end position="41"/>
    </location>
</feature>
<comment type="subcellular location">
    <subcellularLocation>
        <location evidence="1">Cell membrane</location>
        <topology evidence="1">Multi-pass membrane protein</topology>
    </subcellularLocation>
</comment>
<dbReference type="PROSITE" id="PS00713">
    <property type="entry name" value="NA_DICARBOXYL_SYMP_1"/>
    <property type="match status" value="1"/>
</dbReference>
<dbReference type="EMBL" id="CABPRZ010000003">
    <property type="protein sequence ID" value="VVD80827.1"/>
    <property type="molecule type" value="Genomic_DNA"/>
</dbReference>
<dbReference type="FunFam" id="1.10.3860.10:FF:000001">
    <property type="entry name" value="C4-dicarboxylate transport protein"/>
    <property type="match status" value="1"/>
</dbReference>
<dbReference type="PROSITE" id="PS00714">
    <property type="entry name" value="NA_DICARBOXYL_SYMP_2"/>
    <property type="match status" value="1"/>
</dbReference>
<dbReference type="SUPFAM" id="SSF118215">
    <property type="entry name" value="Proton glutamate symport protein"/>
    <property type="match status" value="1"/>
</dbReference>
<evidence type="ECO:0000256" key="3">
    <source>
        <dbReference type="ARBA" id="ARBA00022475"/>
    </source>
</evidence>
<dbReference type="PRINTS" id="PR00173">
    <property type="entry name" value="EDTRNSPORT"/>
</dbReference>
<dbReference type="InterPro" id="IPR018107">
    <property type="entry name" value="Na-dicarboxylate_symporter_CS"/>
</dbReference>
<dbReference type="PANTHER" id="PTHR42865">
    <property type="entry name" value="PROTON/GLUTAMATE-ASPARTATE SYMPORTER"/>
    <property type="match status" value="1"/>
</dbReference>
<name>A0A5E4SYV2_9BURK</name>
<evidence type="ECO:0000256" key="8">
    <source>
        <dbReference type="ARBA" id="ARBA00053346"/>
    </source>
</evidence>
<organism evidence="10 11">
    <name type="scientific">Pandoraea terrae</name>
    <dbReference type="NCBI Taxonomy" id="1537710"/>
    <lineage>
        <taxon>Bacteria</taxon>
        <taxon>Pseudomonadati</taxon>
        <taxon>Pseudomonadota</taxon>
        <taxon>Betaproteobacteria</taxon>
        <taxon>Burkholderiales</taxon>
        <taxon>Burkholderiaceae</taxon>
        <taxon>Pandoraea</taxon>
    </lineage>
</organism>
<dbReference type="AlphaFoldDB" id="A0A5E4SYV2"/>
<keyword evidence="6 9" id="KW-1133">Transmembrane helix</keyword>
<proteinExistence type="predicted"/>